<dbReference type="STRING" id="1429867.A0A0G4PUY3"/>
<organism evidence="1 2">
    <name type="scientific">Penicillium camemberti (strain FM 013)</name>
    <dbReference type="NCBI Taxonomy" id="1429867"/>
    <lineage>
        <taxon>Eukaryota</taxon>
        <taxon>Fungi</taxon>
        <taxon>Dikarya</taxon>
        <taxon>Ascomycota</taxon>
        <taxon>Pezizomycotina</taxon>
        <taxon>Eurotiomycetes</taxon>
        <taxon>Eurotiomycetidae</taxon>
        <taxon>Eurotiales</taxon>
        <taxon>Aspergillaceae</taxon>
        <taxon>Penicillium</taxon>
    </lineage>
</organism>
<reference evidence="1 2" key="1">
    <citation type="journal article" date="2014" name="Nat. Commun.">
        <title>Multiple recent horizontal transfers of a large genomic region in cheese making fungi.</title>
        <authorList>
            <person name="Cheeseman K."/>
            <person name="Ropars J."/>
            <person name="Renault P."/>
            <person name="Dupont J."/>
            <person name="Gouzy J."/>
            <person name="Branca A."/>
            <person name="Abraham A.L."/>
            <person name="Ceppi M."/>
            <person name="Conseiller E."/>
            <person name="Debuchy R."/>
            <person name="Malagnac F."/>
            <person name="Goarin A."/>
            <person name="Silar P."/>
            <person name="Lacoste S."/>
            <person name="Sallet E."/>
            <person name="Bensimon A."/>
            <person name="Giraud T."/>
            <person name="Brygoo Y."/>
        </authorList>
    </citation>
    <scope>NUCLEOTIDE SEQUENCE [LARGE SCALE GENOMIC DNA]</scope>
    <source>
        <strain evidence="2">FM 013</strain>
    </source>
</reference>
<evidence type="ECO:0000313" key="2">
    <source>
        <dbReference type="Proteomes" id="UP000053732"/>
    </source>
</evidence>
<dbReference type="AlphaFoldDB" id="A0A0G4PUY3"/>
<protein>
    <submittedName>
        <fullName evidence="1">Str. FM013</fullName>
    </submittedName>
</protein>
<sequence>MKRKGICRGAVYKGFAQDQSMGAEDDDDHGLKPQRVAPLSVTSTLSCYSPGMPHYIKFDPSVYSEYDPDYKWYAEEGAFIIDNRVT</sequence>
<dbReference type="EMBL" id="HG793178">
    <property type="protein sequence ID" value="CRL30151.1"/>
    <property type="molecule type" value="Genomic_DNA"/>
</dbReference>
<proteinExistence type="predicted"/>
<keyword evidence="2" id="KW-1185">Reference proteome</keyword>
<name>A0A0G4PUY3_PENC3</name>
<evidence type="ECO:0000313" key="1">
    <source>
        <dbReference type="EMBL" id="CRL30151.1"/>
    </source>
</evidence>
<dbReference type="Proteomes" id="UP000053732">
    <property type="component" value="Unassembled WGS sequence"/>
</dbReference>
<gene>
    <name evidence="1" type="ORF">PCAMFM013_S045g000017</name>
</gene>
<accession>A0A0G4PUY3</accession>